<evidence type="ECO:0000313" key="4">
    <source>
        <dbReference type="Proteomes" id="UP000693946"/>
    </source>
</evidence>
<evidence type="ECO:0000259" key="2">
    <source>
        <dbReference type="PROSITE" id="PS51906"/>
    </source>
</evidence>
<dbReference type="InterPro" id="IPR052689">
    <property type="entry name" value="FA_core_complex_assoc"/>
</dbReference>
<dbReference type="EMBL" id="JAGKHQ010000003">
    <property type="protein sequence ID" value="KAG7520151.1"/>
    <property type="molecule type" value="Genomic_DNA"/>
</dbReference>
<comment type="caution">
    <text evidence="3">The sequence shown here is derived from an EMBL/GenBank/DDBJ whole genome shotgun (WGS) entry which is preliminary data.</text>
</comment>
<evidence type="ECO:0000256" key="1">
    <source>
        <dbReference type="SAM" id="MobiDB-lite"/>
    </source>
</evidence>
<feature type="compositionally biased region" description="Pro residues" evidence="1">
    <location>
        <begin position="108"/>
        <end position="123"/>
    </location>
</feature>
<feature type="domain" description="UBZ2-type" evidence="2">
    <location>
        <begin position="279"/>
        <end position="315"/>
    </location>
</feature>
<dbReference type="PROSITE" id="PS51906">
    <property type="entry name" value="ZF_UBZ2"/>
    <property type="match status" value="1"/>
</dbReference>
<reference evidence="3 4" key="1">
    <citation type="journal article" date="2021" name="Sci. Rep.">
        <title>Chromosome anchoring in Senegalese sole (Solea senegalensis) reveals sex-associated markers and genome rearrangements in flatfish.</title>
        <authorList>
            <person name="Guerrero-Cozar I."/>
            <person name="Gomez-Garrido J."/>
            <person name="Berbel C."/>
            <person name="Martinez-Blanch J.F."/>
            <person name="Alioto T."/>
            <person name="Claros M.G."/>
            <person name="Gagnaire P.A."/>
            <person name="Manchado M."/>
        </authorList>
    </citation>
    <scope>NUCLEOTIDE SEQUENCE [LARGE SCALE GENOMIC DNA]</scope>
    <source>
        <strain evidence="3">Sse05_10M</strain>
    </source>
</reference>
<dbReference type="InterPro" id="IPR031490">
    <property type="entry name" value="UBZ2_FAAP20"/>
</dbReference>
<accession>A0AAV6SRE4</accession>
<feature type="compositionally biased region" description="Polar residues" evidence="1">
    <location>
        <begin position="126"/>
        <end position="135"/>
    </location>
</feature>
<feature type="compositionally biased region" description="Gly residues" evidence="1">
    <location>
        <begin position="268"/>
        <end position="277"/>
    </location>
</feature>
<name>A0AAV6SRE4_SOLSE</name>
<gene>
    <name evidence="3" type="ORF">JOB18_023865</name>
</gene>
<keyword evidence="4" id="KW-1185">Reference proteome</keyword>
<dbReference type="Proteomes" id="UP000693946">
    <property type="component" value="Linkage Group LG11"/>
</dbReference>
<dbReference type="PANTHER" id="PTHR37862:SF1">
    <property type="entry name" value="FANCONI ANEMIA CORE COMPLEX-ASSOCIATED PROTEIN 20"/>
    <property type="match status" value="1"/>
</dbReference>
<organism evidence="3 4">
    <name type="scientific">Solea senegalensis</name>
    <name type="common">Senegalese sole</name>
    <dbReference type="NCBI Taxonomy" id="28829"/>
    <lineage>
        <taxon>Eukaryota</taxon>
        <taxon>Metazoa</taxon>
        <taxon>Chordata</taxon>
        <taxon>Craniata</taxon>
        <taxon>Vertebrata</taxon>
        <taxon>Euteleostomi</taxon>
        <taxon>Actinopterygii</taxon>
        <taxon>Neopterygii</taxon>
        <taxon>Teleostei</taxon>
        <taxon>Neoteleostei</taxon>
        <taxon>Acanthomorphata</taxon>
        <taxon>Carangaria</taxon>
        <taxon>Pleuronectiformes</taxon>
        <taxon>Pleuronectoidei</taxon>
        <taxon>Soleidae</taxon>
        <taxon>Solea</taxon>
    </lineage>
</organism>
<dbReference type="AlphaFoldDB" id="A0AAV6SRE4"/>
<evidence type="ECO:0000313" key="3">
    <source>
        <dbReference type="EMBL" id="KAG7520151.1"/>
    </source>
</evidence>
<feature type="compositionally biased region" description="Low complexity" evidence="1">
    <location>
        <begin position="179"/>
        <end position="213"/>
    </location>
</feature>
<feature type="region of interest" description="Disordered" evidence="1">
    <location>
        <begin position="105"/>
        <end position="277"/>
    </location>
</feature>
<feature type="region of interest" description="Disordered" evidence="1">
    <location>
        <begin position="1"/>
        <end position="48"/>
    </location>
</feature>
<sequence>MDEIYSKSKLKRKRTSTFHPETCSRDTKPKPPPPLLSGDATEERHGSAWWSREQLPAAESLWASALLHLEQQQCWDLVPHLPLPSKARPAASQVDPQWCDFREEVPLLPEPAAPSLETPPSPDPLSVTSSQQDVLLQTRPAPLIGSSDTQPSSQHTKGQDGSTAVTRPQQPSVHSWEEAAPSSSSSAAAASAAAAASSSSSSSSAAASSSSAAGPSRVRGGERKDTEPSVKGQFLTNQVKEKENKEQVVKDEEDEEEQRTVRGDEGAAAGGGGGGGERMQSCPMCLLVFPVGFTQMDCDGHLAQCLSEMNMDMTW</sequence>
<feature type="compositionally biased region" description="Polar residues" evidence="1">
    <location>
        <begin position="146"/>
        <end position="173"/>
    </location>
</feature>
<dbReference type="PANTHER" id="PTHR37862">
    <property type="entry name" value="FANCONI ANEMIA CORE COMPLEX-ASSOCIATED PROTEIN 20"/>
    <property type="match status" value="1"/>
</dbReference>
<protein>
    <submittedName>
        <fullName evidence="3">Fanconi anemia core complex-associated protein 20</fullName>
    </submittedName>
</protein>
<dbReference type="GO" id="GO:0043240">
    <property type="term" value="C:Fanconi anaemia nuclear complex"/>
    <property type="evidence" value="ECO:0007669"/>
    <property type="project" value="TreeGrafter"/>
</dbReference>
<dbReference type="GO" id="GO:0043130">
    <property type="term" value="F:ubiquitin binding"/>
    <property type="evidence" value="ECO:0007669"/>
    <property type="project" value="InterPro"/>
</dbReference>
<feature type="compositionally biased region" description="Basic and acidic residues" evidence="1">
    <location>
        <begin position="239"/>
        <end position="250"/>
    </location>
</feature>
<feature type="compositionally biased region" description="Basic and acidic residues" evidence="1">
    <location>
        <begin position="219"/>
        <end position="228"/>
    </location>
</feature>
<proteinExistence type="predicted"/>
<dbReference type="Pfam" id="PF15750">
    <property type="entry name" value="UBZ_FAAP20"/>
    <property type="match status" value="1"/>
</dbReference>